<dbReference type="VEuPathDB" id="FungiDB:SI65_02260"/>
<dbReference type="EMBL" id="JXNT01000004">
    <property type="protein sequence ID" value="ODM19601.1"/>
    <property type="molecule type" value="Genomic_DNA"/>
</dbReference>
<gene>
    <name evidence="4" type="ORF">SI65_02142</name>
    <name evidence="3" type="ORF">SI65_02260</name>
    <name evidence="2" type="ORF">SI65_04332</name>
    <name evidence="1" type="ORF">SI65_04586</name>
</gene>
<accession>A0A1E3BFN7</accession>
<dbReference type="Proteomes" id="UP000094569">
    <property type="component" value="Unassembled WGS sequence"/>
</dbReference>
<dbReference type="VEuPathDB" id="FungiDB:SI65_04586"/>
<evidence type="ECO:0000313" key="5">
    <source>
        <dbReference type="Proteomes" id="UP000094569"/>
    </source>
</evidence>
<reference evidence="1 5" key="1">
    <citation type="journal article" date="2016" name="BMC Genomics">
        <title>Comparative genomic and transcriptomic analyses of the Fuzhuan brick tea-fermentation fungus Aspergillus cristatus.</title>
        <authorList>
            <person name="Ge Y."/>
            <person name="Wang Y."/>
            <person name="Liu Y."/>
            <person name="Tan Y."/>
            <person name="Ren X."/>
            <person name="Zhang X."/>
            <person name="Hyde K.D."/>
            <person name="Liu Y."/>
            <person name="Liu Z."/>
        </authorList>
    </citation>
    <scope>NUCLEOTIDE SEQUENCE [LARGE SCALE GENOMIC DNA]</scope>
    <source>
        <strain evidence="1 5">GZAAS20.1005</strain>
    </source>
</reference>
<evidence type="ECO:0000313" key="3">
    <source>
        <dbReference type="EMBL" id="ODM21417.1"/>
    </source>
</evidence>
<name>A0A1E3BFN7_ASPCR</name>
<protein>
    <submittedName>
        <fullName evidence="1">Uncharacterized protein</fullName>
    </submittedName>
</protein>
<dbReference type="STRING" id="573508.A0A1E3BFN7"/>
<keyword evidence="5" id="KW-1185">Reference proteome</keyword>
<comment type="caution">
    <text evidence="1">The sequence shown here is derived from an EMBL/GenBank/DDBJ whole genome shotgun (WGS) entry which is preliminary data.</text>
</comment>
<dbReference type="OrthoDB" id="4359435at2759"/>
<dbReference type="EMBL" id="JXNT01000003">
    <property type="protein sequence ID" value="ODM21279.1"/>
    <property type="molecule type" value="Genomic_DNA"/>
</dbReference>
<organism evidence="1 5">
    <name type="scientific">Aspergillus cristatus</name>
    <name type="common">Chinese Fuzhuan brick tea-fermentation fungus</name>
    <name type="synonym">Eurotium cristatum</name>
    <dbReference type="NCBI Taxonomy" id="573508"/>
    <lineage>
        <taxon>Eukaryota</taxon>
        <taxon>Fungi</taxon>
        <taxon>Dikarya</taxon>
        <taxon>Ascomycota</taxon>
        <taxon>Pezizomycotina</taxon>
        <taxon>Eurotiomycetes</taxon>
        <taxon>Eurotiomycetidae</taxon>
        <taxon>Eurotiales</taxon>
        <taxon>Aspergillaceae</taxon>
        <taxon>Aspergillus</taxon>
        <taxon>Aspergillus subgen. Aspergillus</taxon>
    </lineage>
</organism>
<sequence length="183" mass="20881">MGEPITHAIVLDLQVDGRKLVDTPMLIADLGINHQRDADQRDKLFAQQDMKRCSLRAFSRDNERSLKRMEQQLADPVFSLRPAEYPAVQQEREQAWKKCQGKKEASAKIDIAMISGVGFERHLHKGDSEIFVTTLAEIDKVVDEGRKLEQDEELEAICQKLPEQYREFADVFSKTASDTLPLP</sequence>
<dbReference type="EMBL" id="JXNT01000001">
    <property type="protein sequence ID" value="ODM24552.1"/>
    <property type="molecule type" value="Genomic_DNA"/>
</dbReference>
<dbReference type="VEuPathDB" id="FungiDB:SI65_02142"/>
<evidence type="ECO:0000313" key="2">
    <source>
        <dbReference type="EMBL" id="ODM21279.1"/>
    </source>
</evidence>
<evidence type="ECO:0000313" key="4">
    <source>
        <dbReference type="EMBL" id="ODM24552.1"/>
    </source>
</evidence>
<proteinExistence type="predicted"/>
<dbReference type="VEuPathDB" id="FungiDB:SI65_04332"/>
<evidence type="ECO:0000313" key="1">
    <source>
        <dbReference type="EMBL" id="ODM19601.1"/>
    </source>
</evidence>
<dbReference type="AlphaFoldDB" id="A0A1E3BFN7"/>
<dbReference type="EMBL" id="JXNT01000002">
    <property type="protein sequence ID" value="ODM21417.1"/>
    <property type="molecule type" value="Genomic_DNA"/>
</dbReference>